<feature type="non-terminal residue" evidence="2">
    <location>
        <position position="1"/>
    </location>
</feature>
<proteinExistence type="predicted"/>
<organism evidence="2 3">
    <name type="scientific">Byssothecium circinans</name>
    <dbReference type="NCBI Taxonomy" id="147558"/>
    <lineage>
        <taxon>Eukaryota</taxon>
        <taxon>Fungi</taxon>
        <taxon>Dikarya</taxon>
        <taxon>Ascomycota</taxon>
        <taxon>Pezizomycotina</taxon>
        <taxon>Dothideomycetes</taxon>
        <taxon>Pleosporomycetidae</taxon>
        <taxon>Pleosporales</taxon>
        <taxon>Massarineae</taxon>
        <taxon>Massarinaceae</taxon>
        <taxon>Byssothecium</taxon>
    </lineage>
</organism>
<feature type="non-terminal residue" evidence="2">
    <location>
        <position position="59"/>
    </location>
</feature>
<sequence length="59" mass="6617">QIHLLDFFFPGLAPATSLAWSLLTGGPNIYGWVLCTCGLLLLFGKYASEYLEKLLETYF</sequence>
<keyword evidence="3" id="KW-1185">Reference proteome</keyword>
<dbReference type="OrthoDB" id="10251412at2759"/>
<evidence type="ECO:0000313" key="3">
    <source>
        <dbReference type="Proteomes" id="UP000800035"/>
    </source>
</evidence>
<dbReference type="Proteomes" id="UP000800035">
    <property type="component" value="Unassembled WGS sequence"/>
</dbReference>
<dbReference type="EMBL" id="ML976994">
    <property type="protein sequence ID" value="KAF1955657.1"/>
    <property type="molecule type" value="Genomic_DNA"/>
</dbReference>
<accession>A0A6A5U3C8</accession>
<name>A0A6A5U3C8_9PLEO</name>
<keyword evidence="1" id="KW-0812">Transmembrane</keyword>
<evidence type="ECO:0000256" key="1">
    <source>
        <dbReference type="SAM" id="Phobius"/>
    </source>
</evidence>
<reference evidence="2" key="1">
    <citation type="journal article" date="2020" name="Stud. Mycol.">
        <title>101 Dothideomycetes genomes: a test case for predicting lifestyles and emergence of pathogens.</title>
        <authorList>
            <person name="Haridas S."/>
            <person name="Albert R."/>
            <person name="Binder M."/>
            <person name="Bloem J."/>
            <person name="Labutti K."/>
            <person name="Salamov A."/>
            <person name="Andreopoulos B."/>
            <person name="Baker S."/>
            <person name="Barry K."/>
            <person name="Bills G."/>
            <person name="Bluhm B."/>
            <person name="Cannon C."/>
            <person name="Castanera R."/>
            <person name="Culley D."/>
            <person name="Daum C."/>
            <person name="Ezra D."/>
            <person name="Gonzalez J."/>
            <person name="Henrissat B."/>
            <person name="Kuo A."/>
            <person name="Liang C."/>
            <person name="Lipzen A."/>
            <person name="Lutzoni F."/>
            <person name="Magnuson J."/>
            <person name="Mondo S."/>
            <person name="Nolan M."/>
            <person name="Ohm R."/>
            <person name="Pangilinan J."/>
            <person name="Park H.-J."/>
            <person name="Ramirez L."/>
            <person name="Alfaro M."/>
            <person name="Sun H."/>
            <person name="Tritt A."/>
            <person name="Yoshinaga Y."/>
            <person name="Zwiers L.-H."/>
            <person name="Turgeon B."/>
            <person name="Goodwin S."/>
            <person name="Spatafora J."/>
            <person name="Crous P."/>
            <person name="Grigoriev I."/>
        </authorList>
    </citation>
    <scope>NUCLEOTIDE SEQUENCE</scope>
    <source>
        <strain evidence="2">CBS 675.92</strain>
    </source>
</reference>
<dbReference type="AlphaFoldDB" id="A0A6A5U3C8"/>
<feature type="transmembrane region" description="Helical" evidence="1">
    <location>
        <begin position="29"/>
        <end position="47"/>
    </location>
</feature>
<keyword evidence="1" id="KW-1133">Transmembrane helix</keyword>
<protein>
    <submittedName>
        <fullName evidence="2">Uncharacterized protein</fullName>
    </submittedName>
</protein>
<gene>
    <name evidence="2" type="ORF">CC80DRAFT_352311</name>
</gene>
<keyword evidence="1" id="KW-0472">Membrane</keyword>
<evidence type="ECO:0000313" key="2">
    <source>
        <dbReference type="EMBL" id="KAF1955657.1"/>
    </source>
</evidence>